<evidence type="ECO:0000259" key="4">
    <source>
        <dbReference type="Pfam" id="PF01872"/>
    </source>
</evidence>
<dbReference type="Gene3D" id="3.40.430.10">
    <property type="entry name" value="Dihydrofolate Reductase, subunit A"/>
    <property type="match status" value="1"/>
</dbReference>
<evidence type="ECO:0000256" key="3">
    <source>
        <dbReference type="ARBA" id="ARBA00023002"/>
    </source>
</evidence>
<dbReference type="InterPro" id="IPR050765">
    <property type="entry name" value="Riboflavin_Biosynth_HTPR"/>
</dbReference>
<protein>
    <recommendedName>
        <fullName evidence="4">Bacterial bifunctional deaminase-reductase C-terminal domain-containing protein</fullName>
    </recommendedName>
</protein>
<dbReference type="InterPro" id="IPR024072">
    <property type="entry name" value="DHFR-like_dom_sf"/>
</dbReference>
<evidence type="ECO:0000313" key="5">
    <source>
        <dbReference type="EMBL" id="OIV35580.1"/>
    </source>
</evidence>
<feature type="domain" description="Bacterial bifunctional deaminase-reductase C-terminal" evidence="4">
    <location>
        <begin position="34"/>
        <end position="238"/>
    </location>
</feature>
<keyword evidence="2" id="KW-0521">NADP</keyword>
<accession>A0A1J7C1W7</accession>
<evidence type="ECO:0000256" key="2">
    <source>
        <dbReference type="ARBA" id="ARBA00022857"/>
    </source>
</evidence>
<evidence type="ECO:0000256" key="1">
    <source>
        <dbReference type="ARBA" id="ARBA00005104"/>
    </source>
</evidence>
<dbReference type="STRING" id="1428644.BIV57_20890"/>
<name>A0A1J7C1W7_9ACTN</name>
<dbReference type="PANTHER" id="PTHR38011">
    <property type="entry name" value="DIHYDROFOLATE REDUCTASE FAMILY PROTEIN (AFU_ORTHOLOGUE AFUA_8G06820)"/>
    <property type="match status" value="1"/>
</dbReference>
<dbReference type="Proteomes" id="UP000243342">
    <property type="component" value="Unassembled WGS sequence"/>
</dbReference>
<dbReference type="AlphaFoldDB" id="A0A1J7C1W7"/>
<dbReference type="RefSeq" id="WP_071658475.1">
    <property type="nucleotide sequence ID" value="NZ_MLCF01000144.1"/>
</dbReference>
<dbReference type="InterPro" id="IPR002734">
    <property type="entry name" value="RibDG_C"/>
</dbReference>
<dbReference type="Pfam" id="PF01872">
    <property type="entry name" value="RibD_C"/>
    <property type="match status" value="1"/>
</dbReference>
<dbReference type="OrthoDB" id="5243299at2"/>
<dbReference type="EMBL" id="MLCF01000144">
    <property type="protein sequence ID" value="OIV35580.1"/>
    <property type="molecule type" value="Genomic_DNA"/>
</dbReference>
<dbReference type="SUPFAM" id="SSF53597">
    <property type="entry name" value="Dihydrofolate reductase-like"/>
    <property type="match status" value="1"/>
</dbReference>
<organism evidence="5 6">
    <name type="scientific">Mangrovactinospora gilvigrisea</name>
    <dbReference type="NCBI Taxonomy" id="1428644"/>
    <lineage>
        <taxon>Bacteria</taxon>
        <taxon>Bacillati</taxon>
        <taxon>Actinomycetota</taxon>
        <taxon>Actinomycetes</taxon>
        <taxon>Kitasatosporales</taxon>
        <taxon>Streptomycetaceae</taxon>
        <taxon>Mangrovactinospora</taxon>
    </lineage>
</organism>
<dbReference type="GO" id="GO:0008703">
    <property type="term" value="F:5-amino-6-(5-phosphoribosylamino)uracil reductase activity"/>
    <property type="evidence" value="ECO:0007669"/>
    <property type="project" value="InterPro"/>
</dbReference>
<proteinExistence type="predicted"/>
<keyword evidence="6" id="KW-1185">Reference proteome</keyword>
<sequence length="263" mass="27375">MRRLYPVTSENADDELDTLPGLAAAYPYPDAATAWVRVSMVQTLDGAAHFEGLSQPISSKADMRVFGVLRALADVVVAGAETVRGEGYRPARARPAFAAARAAAGQGPAAAIAVVSSRLDLDFDAPLFAAAVTPTLVLTGSAAPEKARRRAEDAGGVVITVTENARLTPAEITGALAARGLNRIQLEGGPRLLGQFTAADAVDEMCLTLSPTLTAGGAERIAHGPSVDAPHRMRLAGLLEQDGFLFSRYLRDRTGSTAPASNV</sequence>
<gene>
    <name evidence="5" type="ORF">BIV57_20890</name>
</gene>
<dbReference type="GO" id="GO:0009231">
    <property type="term" value="P:riboflavin biosynthetic process"/>
    <property type="evidence" value="ECO:0007669"/>
    <property type="project" value="InterPro"/>
</dbReference>
<reference evidence="5 6" key="1">
    <citation type="submission" date="2016-10" db="EMBL/GenBank/DDBJ databases">
        <title>Genome sequence of Streptomyces gilvigriseus MUSC 26.</title>
        <authorList>
            <person name="Lee L.-H."/>
            <person name="Ser H.-L."/>
        </authorList>
    </citation>
    <scope>NUCLEOTIDE SEQUENCE [LARGE SCALE GENOMIC DNA]</scope>
    <source>
        <strain evidence="5 6">MUSC 26</strain>
    </source>
</reference>
<comment type="pathway">
    <text evidence="1">Cofactor biosynthesis; riboflavin biosynthesis.</text>
</comment>
<evidence type="ECO:0000313" key="6">
    <source>
        <dbReference type="Proteomes" id="UP000243342"/>
    </source>
</evidence>
<keyword evidence="3" id="KW-0560">Oxidoreductase</keyword>
<dbReference type="PANTHER" id="PTHR38011:SF7">
    <property type="entry name" value="2,5-DIAMINO-6-RIBOSYLAMINO-4(3H)-PYRIMIDINONE 5'-PHOSPHATE REDUCTASE"/>
    <property type="match status" value="1"/>
</dbReference>
<comment type="caution">
    <text evidence="5">The sequence shown here is derived from an EMBL/GenBank/DDBJ whole genome shotgun (WGS) entry which is preliminary data.</text>
</comment>